<dbReference type="GO" id="GO:0005829">
    <property type="term" value="C:cytosol"/>
    <property type="evidence" value="ECO:0007669"/>
    <property type="project" value="TreeGrafter"/>
</dbReference>
<evidence type="ECO:0000256" key="5">
    <source>
        <dbReference type="NCBIfam" id="TIGR00559"/>
    </source>
</evidence>
<feature type="binding site" evidence="4">
    <location>
        <position position="45"/>
    </location>
    <ligand>
        <name>1-deoxy-D-xylulose 5-phosphate</name>
        <dbReference type="ChEBI" id="CHEBI:57792"/>
    </ligand>
</feature>
<feature type="active site" description="Proton acceptor" evidence="4">
    <location>
        <position position="43"/>
    </location>
</feature>
<proteinExistence type="inferred from homology"/>
<dbReference type="RefSeq" id="WP_320416939.1">
    <property type="nucleotide sequence ID" value="NZ_CP019384.1"/>
</dbReference>
<keyword evidence="7" id="KW-1185">Reference proteome</keyword>
<dbReference type="GO" id="GO:0033856">
    <property type="term" value="F:pyridoxine 5'-phosphate synthase activity"/>
    <property type="evidence" value="ECO:0007669"/>
    <property type="project" value="UniProtKB-UniRule"/>
</dbReference>
<keyword evidence="2 4" id="KW-0808">Transferase</keyword>
<gene>
    <name evidence="4" type="primary">pdxJ</name>
    <name evidence="6" type="ORF">BU251_04890</name>
</gene>
<dbReference type="NCBIfam" id="NF003625">
    <property type="entry name" value="PRK05265.1-3"/>
    <property type="match status" value="1"/>
</dbReference>
<feature type="binding site" evidence="4">
    <location>
        <begin position="213"/>
        <end position="214"/>
    </location>
    <ligand>
        <name>3-amino-2-oxopropyl phosphate</name>
        <dbReference type="ChEBI" id="CHEBI:57279"/>
    </ligand>
</feature>
<dbReference type="InterPro" id="IPR013785">
    <property type="entry name" value="Aldolase_TIM"/>
</dbReference>
<feature type="binding site" evidence="4">
    <location>
        <position position="7"/>
    </location>
    <ligand>
        <name>3-amino-2-oxopropyl phosphate</name>
        <dbReference type="ChEBI" id="CHEBI:57279"/>
    </ligand>
</feature>
<dbReference type="PANTHER" id="PTHR30456">
    <property type="entry name" value="PYRIDOXINE 5'-PHOSPHATE SYNTHASE"/>
    <property type="match status" value="1"/>
</dbReference>
<feature type="binding site" evidence="4">
    <location>
        <position position="192"/>
    </location>
    <ligand>
        <name>3-amino-2-oxopropyl phosphate</name>
        <dbReference type="ChEBI" id="CHEBI:57279"/>
    </ligand>
</feature>
<feature type="site" description="Transition state stabilizer" evidence="4">
    <location>
        <position position="151"/>
    </location>
</feature>
<sequence length="242" mass="26953">MPLLGVNIDHIATLRQQRRAPYPDLLFAARICENAGADSIVAHLREDRRHIQDVDVFALRKTVTKKFNLEMSIADEIVGIACRLKPHQATLVPERRQELTTEGGLDVVRYGTRVARAVSRLREKNVEVSLFIESSRRQIKMARDVGAGTVELHTGRYADCRLAGARKKMLAEFREAVAYARDLGLVVNAGHGLDYENVCPVASMKGMHELNIGYAIVCFSIFLGLERAVRQMKALVTNAGKS</sequence>
<organism evidence="6 7">
    <name type="scientific">Velamenicoccus archaeovorus</name>
    <dbReference type="NCBI Taxonomy" id="1930593"/>
    <lineage>
        <taxon>Bacteria</taxon>
        <taxon>Pseudomonadati</taxon>
        <taxon>Candidatus Omnitrophota</taxon>
        <taxon>Candidatus Velamenicoccus</taxon>
    </lineage>
</organism>
<feature type="binding site" evidence="4">
    <location>
        <position position="18"/>
    </location>
    <ligand>
        <name>3-amino-2-oxopropyl phosphate</name>
        <dbReference type="ChEBI" id="CHEBI:57279"/>
    </ligand>
</feature>
<feature type="active site" description="Proton acceptor" evidence="4">
    <location>
        <position position="70"/>
    </location>
</feature>
<evidence type="ECO:0000313" key="6">
    <source>
        <dbReference type="EMBL" id="QAT17113.1"/>
    </source>
</evidence>
<name>A0A410P4R4_VELA1</name>
<comment type="similarity">
    <text evidence="4">Belongs to the PNP synthase family.</text>
</comment>
<evidence type="ECO:0000256" key="3">
    <source>
        <dbReference type="ARBA" id="ARBA00023096"/>
    </source>
</evidence>
<evidence type="ECO:0000256" key="4">
    <source>
        <dbReference type="HAMAP-Rule" id="MF_00279"/>
    </source>
</evidence>
<dbReference type="Gene3D" id="3.20.20.70">
    <property type="entry name" value="Aldolase class I"/>
    <property type="match status" value="1"/>
</dbReference>
<evidence type="ECO:0000256" key="1">
    <source>
        <dbReference type="ARBA" id="ARBA00022490"/>
    </source>
</evidence>
<dbReference type="HAMAP" id="MF_00279">
    <property type="entry name" value="PdxJ"/>
    <property type="match status" value="1"/>
</dbReference>
<dbReference type="KEGG" id="vai:BU251_04890"/>
<keyword evidence="1 4" id="KW-0963">Cytoplasm</keyword>
<feature type="binding site" evidence="4">
    <location>
        <begin position="9"/>
        <end position="10"/>
    </location>
    <ligand>
        <name>1-deoxy-D-xylulose 5-phosphate</name>
        <dbReference type="ChEBI" id="CHEBI:57792"/>
    </ligand>
</feature>
<dbReference type="SUPFAM" id="SSF63892">
    <property type="entry name" value="Pyridoxine 5'-phosphate synthase"/>
    <property type="match status" value="1"/>
</dbReference>
<comment type="catalytic activity">
    <reaction evidence="4">
        <text>3-amino-2-oxopropyl phosphate + 1-deoxy-D-xylulose 5-phosphate = pyridoxine 5'-phosphate + phosphate + 2 H2O + H(+)</text>
        <dbReference type="Rhea" id="RHEA:15265"/>
        <dbReference type="ChEBI" id="CHEBI:15377"/>
        <dbReference type="ChEBI" id="CHEBI:15378"/>
        <dbReference type="ChEBI" id="CHEBI:43474"/>
        <dbReference type="ChEBI" id="CHEBI:57279"/>
        <dbReference type="ChEBI" id="CHEBI:57792"/>
        <dbReference type="ChEBI" id="CHEBI:58589"/>
        <dbReference type="EC" id="2.6.99.2"/>
    </reaction>
</comment>
<feature type="binding site" evidence="4">
    <location>
        <position position="100"/>
    </location>
    <ligand>
        <name>1-deoxy-D-xylulose 5-phosphate</name>
        <dbReference type="ChEBI" id="CHEBI:57792"/>
    </ligand>
</feature>
<dbReference type="UniPathway" id="UPA00244">
    <property type="reaction ID" value="UER00313"/>
</dbReference>
<keyword evidence="3 4" id="KW-0664">Pyridoxine biosynthesis</keyword>
<dbReference type="InterPro" id="IPR004569">
    <property type="entry name" value="PyrdxlP_synth_PdxJ"/>
</dbReference>
<reference evidence="6 7" key="1">
    <citation type="submission" date="2017-01" db="EMBL/GenBank/DDBJ databases">
        <title>First insights into the biology of 'candidatus Vampirococcus archaeovorus'.</title>
        <authorList>
            <person name="Kizina J."/>
            <person name="Jordan S."/>
            <person name="Stueber K."/>
            <person name="Reinhardt R."/>
            <person name="Harder J."/>
        </authorList>
    </citation>
    <scope>NUCLEOTIDE SEQUENCE [LARGE SCALE GENOMIC DNA]</scope>
    <source>
        <strain evidence="6 7">LiM</strain>
    </source>
</reference>
<protein>
    <recommendedName>
        <fullName evidence="4 5">Pyridoxine 5'-phosphate synthase</fullName>
        <shortName evidence="4">PNP synthase</shortName>
        <ecNumber evidence="4 5">2.6.99.2</ecNumber>
    </recommendedName>
</protein>
<comment type="subunit">
    <text evidence="4">Homooctamer; tetramer of dimers.</text>
</comment>
<evidence type="ECO:0000256" key="2">
    <source>
        <dbReference type="ARBA" id="ARBA00022679"/>
    </source>
</evidence>
<dbReference type="NCBIfam" id="TIGR00559">
    <property type="entry name" value="pdxJ"/>
    <property type="match status" value="1"/>
</dbReference>
<dbReference type="CDD" id="cd00003">
    <property type="entry name" value="PNPsynthase"/>
    <property type="match status" value="1"/>
</dbReference>
<dbReference type="AlphaFoldDB" id="A0A410P4R4"/>
<comment type="function">
    <text evidence="4">Catalyzes the complicated ring closure reaction between the two acyclic compounds 1-deoxy-D-xylulose-5-phosphate (DXP) and 3-amino-2-oxopropyl phosphate (1-amino-acetone-3-phosphate or AAP) to form pyridoxine 5'-phosphate (PNP) and inorganic phosphate.</text>
</comment>
<dbReference type="Proteomes" id="UP000287243">
    <property type="component" value="Chromosome"/>
</dbReference>
<dbReference type="InterPro" id="IPR036130">
    <property type="entry name" value="Pyridoxine-5'_phos_synth"/>
</dbReference>
<dbReference type="PANTHER" id="PTHR30456:SF0">
    <property type="entry name" value="PYRIDOXINE 5'-PHOSPHATE SYNTHASE"/>
    <property type="match status" value="1"/>
</dbReference>
<feature type="binding site" evidence="4">
    <location>
        <position position="50"/>
    </location>
    <ligand>
        <name>1-deoxy-D-xylulose 5-phosphate</name>
        <dbReference type="ChEBI" id="CHEBI:57792"/>
    </ligand>
</feature>
<accession>A0A410P4R4</accession>
<dbReference type="GO" id="GO:0008615">
    <property type="term" value="P:pyridoxine biosynthetic process"/>
    <property type="evidence" value="ECO:0007669"/>
    <property type="project" value="UniProtKB-UniRule"/>
</dbReference>
<dbReference type="NCBIfam" id="NF003627">
    <property type="entry name" value="PRK05265.1-5"/>
    <property type="match status" value="1"/>
</dbReference>
<comment type="pathway">
    <text evidence="4">Cofactor biosynthesis; pyridoxine 5'-phosphate biosynthesis; pyridoxine 5'-phosphate from D-erythrose 4-phosphate: step 5/5.</text>
</comment>
<feature type="active site" description="Proton donor" evidence="4">
    <location>
        <position position="191"/>
    </location>
</feature>
<comment type="subcellular location">
    <subcellularLocation>
        <location evidence="4">Cytoplasm</location>
    </subcellularLocation>
</comment>
<dbReference type="EC" id="2.6.99.2" evidence="4 5"/>
<dbReference type="Pfam" id="PF03740">
    <property type="entry name" value="PdxJ"/>
    <property type="match status" value="1"/>
</dbReference>
<dbReference type="EMBL" id="CP019384">
    <property type="protein sequence ID" value="QAT17113.1"/>
    <property type="molecule type" value="Genomic_DNA"/>
</dbReference>
<evidence type="ECO:0000313" key="7">
    <source>
        <dbReference type="Proteomes" id="UP000287243"/>
    </source>
</evidence>